<dbReference type="Pfam" id="PF01079">
    <property type="entry name" value="Hint"/>
    <property type="match status" value="1"/>
</dbReference>
<gene>
    <name evidence="3" type="ORF">COHA_000159</name>
</gene>
<proteinExistence type="predicted"/>
<sequence>MRRCDVAALLLVAMVAAACRAGAASRDLLVVCTGLKTACATACYASGYSYYSYDCNKDNCRCSNSAVKKCFPGSATVRLRGGERKPMAQLALGDEVQTVGPDGMLRYDKVYLFSSRRPHELASFVRVVTAAANVTATPSHYVYARRAGTAQQSLPAGLAGWELLPAGELRLGDAVLVAHDGQAAPVPAVVTGIEVASDVGVYNPHTRAGAIVVDGVVASELTRFVPRWAAHPYLLRATTAALHAAFAVLPHSADAPIAAMLSGLAHGRPGDAIVDRNAFLHAPTSVLA</sequence>
<dbReference type="PROSITE" id="PS50817">
    <property type="entry name" value="INTEIN_N_TER"/>
    <property type="match status" value="1"/>
</dbReference>
<protein>
    <recommendedName>
        <fullName evidence="2">Hint domain-containing protein</fullName>
    </recommendedName>
</protein>
<dbReference type="InterPro" id="IPR050387">
    <property type="entry name" value="Hedgehog_Signaling"/>
</dbReference>
<dbReference type="PANTHER" id="PTHR11889">
    <property type="entry name" value="HEDGEHOG"/>
    <property type="match status" value="1"/>
</dbReference>
<dbReference type="EMBL" id="JADXDR010000004">
    <property type="protein sequence ID" value="KAI7846322.1"/>
    <property type="molecule type" value="Genomic_DNA"/>
</dbReference>
<reference evidence="3" key="1">
    <citation type="submission" date="2020-11" db="EMBL/GenBank/DDBJ databases">
        <title>Chlorella ohadii genome sequencing and assembly.</title>
        <authorList>
            <person name="Murik O."/>
            <person name="Treves H."/>
            <person name="Kedem I."/>
            <person name="Shotland Y."/>
            <person name="Kaplan A."/>
        </authorList>
    </citation>
    <scope>NUCLEOTIDE SEQUENCE</scope>
    <source>
        <strain evidence="3">1</strain>
    </source>
</reference>
<accession>A0AAD5HA52</accession>
<dbReference type="PROSITE" id="PS51257">
    <property type="entry name" value="PROKAR_LIPOPROTEIN"/>
    <property type="match status" value="1"/>
</dbReference>
<dbReference type="Proteomes" id="UP001205105">
    <property type="component" value="Unassembled WGS sequence"/>
</dbReference>
<name>A0AAD5HA52_9CHLO</name>
<evidence type="ECO:0000313" key="3">
    <source>
        <dbReference type="EMBL" id="KAI7846322.1"/>
    </source>
</evidence>
<dbReference type="InterPro" id="IPR003587">
    <property type="entry name" value="Hint_dom_N"/>
</dbReference>
<feature type="chain" id="PRO_5042184379" description="Hint domain-containing protein" evidence="1">
    <location>
        <begin position="25"/>
        <end position="288"/>
    </location>
</feature>
<dbReference type="SUPFAM" id="SSF51294">
    <property type="entry name" value="Hedgehog/intein (Hint) domain"/>
    <property type="match status" value="1"/>
</dbReference>
<evidence type="ECO:0000313" key="4">
    <source>
        <dbReference type="Proteomes" id="UP001205105"/>
    </source>
</evidence>
<dbReference type="AlphaFoldDB" id="A0AAD5HA52"/>
<dbReference type="InterPro" id="IPR036844">
    <property type="entry name" value="Hint_dom_sf"/>
</dbReference>
<dbReference type="Gene3D" id="2.170.16.10">
    <property type="entry name" value="Hedgehog/Intein (Hint) domain"/>
    <property type="match status" value="1"/>
</dbReference>
<dbReference type="PANTHER" id="PTHR11889:SF31">
    <property type="entry name" value="PROTEIN HEDGEHOG"/>
    <property type="match status" value="1"/>
</dbReference>
<dbReference type="InterPro" id="IPR001767">
    <property type="entry name" value="Hedgehog_Hint"/>
</dbReference>
<keyword evidence="1" id="KW-0732">Signal</keyword>
<feature type="signal peptide" evidence="1">
    <location>
        <begin position="1"/>
        <end position="24"/>
    </location>
</feature>
<keyword evidence="4" id="KW-1185">Reference proteome</keyword>
<feature type="domain" description="Hint" evidence="2">
    <location>
        <begin position="68"/>
        <end position="179"/>
    </location>
</feature>
<evidence type="ECO:0000259" key="2">
    <source>
        <dbReference type="SMART" id="SM00306"/>
    </source>
</evidence>
<evidence type="ECO:0000256" key="1">
    <source>
        <dbReference type="SAM" id="SignalP"/>
    </source>
</evidence>
<dbReference type="InterPro" id="IPR006141">
    <property type="entry name" value="Intein_N"/>
</dbReference>
<comment type="caution">
    <text evidence="3">The sequence shown here is derived from an EMBL/GenBank/DDBJ whole genome shotgun (WGS) entry which is preliminary data.</text>
</comment>
<dbReference type="SMART" id="SM00306">
    <property type="entry name" value="HintN"/>
    <property type="match status" value="1"/>
</dbReference>
<dbReference type="GO" id="GO:0016540">
    <property type="term" value="P:protein autoprocessing"/>
    <property type="evidence" value="ECO:0007669"/>
    <property type="project" value="InterPro"/>
</dbReference>
<dbReference type="CDD" id="cd00081">
    <property type="entry name" value="Hint"/>
    <property type="match status" value="1"/>
</dbReference>
<dbReference type="GO" id="GO:0016539">
    <property type="term" value="P:intein-mediated protein splicing"/>
    <property type="evidence" value="ECO:0007669"/>
    <property type="project" value="InterPro"/>
</dbReference>
<organism evidence="3 4">
    <name type="scientific">Chlorella ohadii</name>
    <dbReference type="NCBI Taxonomy" id="2649997"/>
    <lineage>
        <taxon>Eukaryota</taxon>
        <taxon>Viridiplantae</taxon>
        <taxon>Chlorophyta</taxon>
        <taxon>core chlorophytes</taxon>
        <taxon>Trebouxiophyceae</taxon>
        <taxon>Chlorellales</taxon>
        <taxon>Chlorellaceae</taxon>
        <taxon>Chlorella clade</taxon>
        <taxon>Chlorella</taxon>
    </lineage>
</organism>